<keyword evidence="3" id="KW-1185">Reference proteome</keyword>
<protein>
    <submittedName>
        <fullName evidence="2">Uncharacterized protein</fullName>
    </submittedName>
</protein>
<comment type="caution">
    <text evidence="2">The sequence shown here is derived from an EMBL/GenBank/DDBJ whole genome shotgun (WGS) entry which is preliminary data.</text>
</comment>
<dbReference type="Proteomes" id="UP000499080">
    <property type="component" value="Unassembled WGS sequence"/>
</dbReference>
<proteinExistence type="predicted"/>
<accession>A0A4Y2U6Z0</accession>
<organism evidence="2 3">
    <name type="scientific">Araneus ventricosus</name>
    <name type="common">Orbweaver spider</name>
    <name type="synonym">Epeira ventricosa</name>
    <dbReference type="NCBI Taxonomy" id="182803"/>
    <lineage>
        <taxon>Eukaryota</taxon>
        <taxon>Metazoa</taxon>
        <taxon>Ecdysozoa</taxon>
        <taxon>Arthropoda</taxon>
        <taxon>Chelicerata</taxon>
        <taxon>Arachnida</taxon>
        <taxon>Araneae</taxon>
        <taxon>Araneomorphae</taxon>
        <taxon>Entelegynae</taxon>
        <taxon>Araneoidea</taxon>
        <taxon>Araneidae</taxon>
        <taxon>Araneus</taxon>
    </lineage>
</organism>
<gene>
    <name evidence="2" type="ORF">AVEN_171601_1</name>
</gene>
<sequence length="171" mass="19074">MTLEERPVCHSRWAGPRNQNGAKPASAIEKCYRPNTYLITDGNYADKNRTTLSIRAKKAENRYQDQATHLRCSASGDILTHSSVFNHLSGAVWPELALAPRNTKQQQQPRAANNVEAKRPQNALSLTLRPNPYGRAGDTLTNTSVFWRDVFNKCRKGKTFLVSSPSGAHLL</sequence>
<feature type="region of interest" description="Disordered" evidence="1">
    <location>
        <begin position="101"/>
        <end position="130"/>
    </location>
</feature>
<evidence type="ECO:0000256" key="1">
    <source>
        <dbReference type="SAM" id="MobiDB-lite"/>
    </source>
</evidence>
<feature type="compositionally biased region" description="Polar residues" evidence="1">
    <location>
        <begin position="102"/>
        <end position="111"/>
    </location>
</feature>
<evidence type="ECO:0000313" key="2">
    <source>
        <dbReference type="EMBL" id="GBO08392.1"/>
    </source>
</evidence>
<evidence type="ECO:0000313" key="3">
    <source>
        <dbReference type="Proteomes" id="UP000499080"/>
    </source>
</evidence>
<name>A0A4Y2U6Z0_ARAVE</name>
<dbReference type="AlphaFoldDB" id="A0A4Y2U6Z0"/>
<reference evidence="2 3" key="1">
    <citation type="journal article" date="2019" name="Sci. Rep.">
        <title>Orb-weaving spider Araneus ventricosus genome elucidates the spidroin gene catalogue.</title>
        <authorList>
            <person name="Kono N."/>
            <person name="Nakamura H."/>
            <person name="Ohtoshi R."/>
            <person name="Moran D.A.P."/>
            <person name="Shinohara A."/>
            <person name="Yoshida Y."/>
            <person name="Fujiwara M."/>
            <person name="Mori M."/>
            <person name="Tomita M."/>
            <person name="Arakawa K."/>
        </authorList>
    </citation>
    <scope>NUCLEOTIDE SEQUENCE [LARGE SCALE GENOMIC DNA]</scope>
</reference>
<dbReference type="EMBL" id="BGPR01034147">
    <property type="protein sequence ID" value="GBO08392.1"/>
    <property type="molecule type" value="Genomic_DNA"/>
</dbReference>